<feature type="transmembrane region" description="Helical" evidence="9">
    <location>
        <begin position="325"/>
        <end position="350"/>
    </location>
</feature>
<feature type="transmembrane region" description="Helical" evidence="9">
    <location>
        <begin position="672"/>
        <end position="697"/>
    </location>
</feature>
<feature type="transmembrane region" description="Helical" evidence="9">
    <location>
        <begin position="703"/>
        <end position="726"/>
    </location>
</feature>
<evidence type="ECO:0000256" key="5">
    <source>
        <dbReference type="ARBA" id="ARBA00022989"/>
    </source>
</evidence>
<dbReference type="InterPro" id="IPR023408">
    <property type="entry name" value="MscS_beta-dom_sf"/>
</dbReference>
<feature type="compositionally biased region" description="Low complexity" evidence="8">
    <location>
        <begin position="193"/>
        <end position="219"/>
    </location>
</feature>
<dbReference type="OrthoDB" id="544685at2759"/>
<feature type="region of interest" description="Disordered" evidence="8">
    <location>
        <begin position="140"/>
        <end position="256"/>
    </location>
</feature>
<dbReference type="SUPFAM" id="SSF50182">
    <property type="entry name" value="Sm-like ribonucleoproteins"/>
    <property type="match status" value="1"/>
</dbReference>
<dbReference type="FunFam" id="2.30.30.60:FF:000003">
    <property type="entry name" value="Predicted mechanosensitive ion channel"/>
    <property type="match status" value="1"/>
</dbReference>
<evidence type="ECO:0000256" key="8">
    <source>
        <dbReference type="SAM" id="MobiDB-lite"/>
    </source>
</evidence>
<evidence type="ECO:0000313" key="12">
    <source>
        <dbReference type="Proteomes" id="UP000017836"/>
    </source>
</evidence>
<sequence length="904" mass="103181">MDSLRKSFNKSSYKQLDKSAIEELSETHPMKPEDKREVVVNVDGSSQTNGTNLWRESSYDFWPDKQQQQSKTSHGSRGRGAEGFEFQMQDSGSPPTKLINQFLHKQQASGEISLDMDLDMDELQFSPELQVSGVQKTENPAIHLPPLMETRQTSFPKSSISRESKVSFEIAGQVAEARRRYSHSHGSDEDGGSDTSGSGKSGEVLKCSSRSTSIPRNSSLLRTKTKSRLIDPPFPSEAQPMKSGHTPKSGQMGGKSGMLNRLHDEEEEDPFSDEDLPDEFRRGNLDAMTVIQWVSLFVILGAFICSLTIPALSKQNVWDLHLWKWVLMVLVLICGRLVSGWGIRIAVFFIERNFLLRKRVLYFVYGVRKAVQNCLWLGLVLIAWHYIFDKKVERETSSKILPYVSKVLVCLLVGTLIWLVKILLVKSLASSFHVSTYFDRIQDSLFNQYAIETLSGPPSIEIQQVEEEREKVMAEVRKFENAGNKVPPIAGLSSKSVKVLHKSRVFDRSPKVSGAISGRKEFSKQQDEVITIDHLHKLNQNNISAWNMKRLMNIVRNGALSTLDESAQNASSEDESSMHIRSEYEAKAAAKKIFNNVAKRGAKYFDLVDLLRFMREDEAQKTMSLFEGTKETKRVSKMALRNWVVHAFRERRHLSLTLNDTKTAVNKLHQMVNVVVCIIVLVIWLLILGIATTHLLVFISSQLLLVVFIFGNSCKMVFEAIIFLFVMHPFDVGDRCEIDSVQMIVEEMNILTTVFLRYDNQKITYPNTVLATLPISNYYRSPDMGDTVEFSIHLATPMEKIALLKERIKGYIESKPDHWYENPTVVLKDVENMNKIKLAVWLQHKMNHQEMGERWVRRAQFVEEMIRICRDLEIEYRMLPVDVNLRPMPQITSTRLPSTWTTSA</sequence>
<evidence type="ECO:0000256" key="1">
    <source>
        <dbReference type="ARBA" id="ARBA00004141"/>
    </source>
</evidence>
<evidence type="ECO:0000313" key="11">
    <source>
        <dbReference type="EMBL" id="ERM96282.1"/>
    </source>
</evidence>
<dbReference type="GO" id="GO:0006820">
    <property type="term" value="P:monoatomic anion transport"/>
    <property type="evidence" value="ECO:0000318"/>
    <property type="project" value="GO_Central"/>
</dbReference>
<dbReference type="GO" id="GO:0005886">
    <property type="term" value="C:plasma membrane"/>
    <property type="evidence" value="ECO:0000318"/>
    <property type="project" value="GO_Central"/>
</dbReference>
<dbReference type="PANTHER" id="PTHR31618:SF1">
    <property type="entry name" value="EF-HAND DOMAIN-CONTAINING PROTEIN"/>
    <property type="match status" value="1"/>
</dbReference>
<keyword evidence="3" id="KW-0813">Transport</keyword>
<dbReference type="Gramene" id="ERM96282">
    <property type="protein sequence ID" value="ERM96282"/>
    <property type="gene ID" value="AMTR_s00001p00171160"/>
</dbReference>
<dbReference type="InterPro" id="IPR006685">
    <property type="entry name" value="MscS_channel_2nd"/>
</dbReference>
<feature type="compositionally biased region" description="Polar residues" evidence="8">
    <location>
        <begin position="150"/>
        <end position="159"/>
    </location>
</feature>
<evidence type="ECO:0000256" key="4">
    <source>
        <dbReference type="ARBA" id="ARBA00022692"/>
    </source>
</evidence>
<dbReference type="Proteomes" id="UP000017836">
    <property type="component" value="Unassembled WGS sequence"/>
</dbReference>
<dbReference type="InterPro" id="IPR010920">
    <property type="entry name" value="LSM_dom_sf"/>
</dbReference>
<feature type="compositionally biased region" description="Polar residues" evidence="8">
    <location>
        <begin position="65"/>
        <end position="75"/>
    </location>
</feature>
<feature type="transmembrane region" description="Helical" evidence="9">
    <location>
        <begin position="400"/>
        <end position="420"/>
    </location>
</feature>
<organism evidence="11 12">
    <name type="scientific">Amborella trichopoda</name>
    <dbReference type="NCBI Taxonomy" id="13333"/>
    <lineage>
        <taxon>Eukaryota</taxon>
        <taxon>Viridiplantae</taxon>
        <taxon>Streptophyta</taxon>
        <taxon>Embryophyta</taxon>
        <taxon>Tracheophyta</taxon>
        <taxon>Spermatophyta</taxon>
        <taxon>Magnoliopsida</taxon>
        <taxon>Amborellales</taxon>
        <taxon>Amborellaceae</taxon>
        <taxon>Amborella</taxon>
    </lineage>
</organism>
<comment type="subcellular location">
    <subcellularLocation>
        <location evidence="1">Membrane</location>
        <topology evidence="1">Multi-pass membrane protein</topology>
    </subcellularLocation>
</comment>
<feature type="region of interest" description="Disordered" evidence="8">
    <location>
        <begin position="1"/>
        <end position="97"/>
    </location>
</feature>
<proteinExistence type="inferred from homology"/>
<gene>
    <name evidence="11" type="ORF">AMTR_s00001p00171160</name>
</gene>
<dbReference type="AlphaFoldDB" id="W1NKE7"/>
<feature type="transmembrane region" description="Helical" evidence="9">
    <location>
        <begin position="370"/>
        <end position="388"/>
    </location>
</feature>
<dbReference type="HOGENOM" id="CLU_013552_0_0_1"/>
<dbReference type="GO" id="GO:0050982">
    <property type="term" value="P:detection of mechanical stimulus"/>
    <property type="evidence" value="ECO:0007669"/>
    <property type="project" value="UniProtKB-ARBA"/>
</dbReference>
<feature type="compositionally biased region" description="Polar residues" evidence="8">
    <location>
        <begin position="43"/>
        <end position="55"/>
    </location>
</feature>
<evidence type="ECO:0000256" key="7">
    <source>
        <dbReference type="PIRNR" id="PIRNR017209"/>
    </source>
</evidence>
<dbReference type="OMA" id="NVRNMPQ"/>
<dbReference type="InterPro" id="IPR016688">
    <property type="entry name" value="MscS-like_plants/fungi"/>
</dbReference>
<evidence type="ECO:0000256" key="2">
    <source>
        <dbReference type="ARBA" id="ARBA00008017"/>
    </source>
</evidence>
<dbReference type="Gene3D" id="2.30.30.60">
    <property type="match status" value="1"/>
</dbReference>
<feature type="transmembrane region" description="Helical" evidence="9">
    <location>
        <begin position="290"/>
        <end position="313"/>
    </location>
</feature>
<evidence type="ECO:0000259" key="10">
    <source>
        <dbReference type="Pfam" id="PF00924"/>
    </source>
</evidence>
<feature type="domain" description="Mechanosensitive ion channel MscS" evidence="10">
    <location>
        <begin position="722"/>
        <end position="779"/>
    </location>
</feature>
<dbReference type="eggNOG" id="KOG4629">
    <property type="taxonomic scope" value="Eukaryota"/>
</dbReference>
<accession>W1NKE7</accession>
<reference evidence="12" key="1">
    <citation type="journal article" date="2013" name="Science">
        <title>The Amborella genome and the evolution of flowering plants.</title>
        <authorList>
            <consortium name="Amborella Genome Project"/>
        </authorList>
    </citation>
    <scope>NUCLEOTIDE SEQUENCE [LARGE SCALE GENOMIC DNA]</scope>
</reference>
<keyword evidence="4 9" id="KW-0812">Transmembrane</keyword>
<comment type="similarity">
    <text evidence="2 7">Belongs to the MscS (TC 1.A.23) family.</text>
</comment>
<dbReference type="EMBL" id="KI397142">
    <property type="protein sequence ID" value="ERM96282.1"/>
    <property type="molecule type" value="Genomic_DNA"/>
</dbReference>
<keyword evidence="6 7" id="KW-0472">Membrane</keyword>
<dbReference type="PANTHER" id="PTHR31618">
    <property type="entry name" value="MECHANOSENSITIVE ION CHANNEL PROTEIN 5"/>
    <property type="match status" value="1"/>
</dbReference>
<keyword evidence="5 9" id="KW-1133">Transmembrane helix</keyword>
<evidence type="ECO:0000256" key="6">
    <source>
        <dbReference type="ARBA" id="ARBA00023136"/>
    </source>
</evidence>
<evidence type="ECO:0000256" key="3">
    <source>
        <dbReference type="ARBA" id="ARBA00022448"/>
    </source>
</evidence>
<feature type="compositionally biased region" description="Basic and acidic residues" evidence="8">
    <location>
        <begin position="15"/>
        <end position="38"/>
    </location>
</feature>
<name>W1NKE7_AMBTC</name>
<protein>
    <recommendedName>
        <fullName evidence="7">Mechanosensitive ion channel protein</fullName>
    </recommendedName>
</protein>
<evidence type="ECO:0000256" key="9">
    <source>
        <dbReference type="SAM" id="Phobius"/>
    </source>
</evidence>
<keyword evidence="12" id="KW-1185">Reference proteome</keyword>
<dbReference type="Pfam" id="PF00924">
    <property type="entry name" value="MS_channel_2nd"/>
    <property type="match status" value="1"/>
</dbReference>
<dbReference type="STRING" id="13333.W1NKE7"/>
<dbReference type="GO" id="GO:0008381">
    <property type="term" value="F:mechanosensitive monoatomic ion channel activity"/>
    <property type="evidence" value="ECO:0000318"/>
    <property type="project" value="GO_Central"/>
</dbReference>
<dbReference type="PIRSF" id="PIRSF017209">
    <property type="entry name" value="Memb_At2g17000_prd"/>
    <property type="match status" value="1"/>
</dbReference>